<organism evidence="2 3">
    <name type="scientific">Rubripirellula reticaptiva</name>
    <dbReference type="NCBI Taxonomy" id="2528013"/>
    <lineage>
        <taxon>Bacteria</taxon>
        <taxon>Pseudomonadati</taxon>
        <taxon>Planctomycetota</taxon>
        <taxon>Planctomycetia</taxon>
        <taxon>Pirellulales</taxon>
        <taxon>Pirellulaceae</taxon>
        <taxon>Rubripirellula</taxon>
    </lineage>
</organism>
<gene>
    <name evidence="2" type="ORF">Poly59_30370</name>
</gene>
<evidence type="ECO:0000259" key="1">
    <source>
        <dbReference type="Pfam" id="PF05157"/>
    </source>
</evidence>
<dbReference type="Proteomes" id="UP000317977">
    <property type="component" value="Unassembled WGS sequence"/>
</dbReference>
<name>A0A5C6ES35_9BACT</name>
<reference evidence="2 3" key="1">
    <citation type="submission" date="2019-02" db="EMBL/GenBank/DDBJ databases">
        <title>Deep-cultivation of Planctomycetes and their phenomic and genomic characterization uncovers novel biology.</title>
        <authorList>
            <person name="Wiegand S."/>
            <person name="Jogler M."/>
            <person name="Boedeker C."/>
            <person name="Pinto D."/>
            <person name="Vollmers J."/>
            <person name="Rivas-Marin E."/>
            <person name="Kohn T."/>
            <person name="Peeters S.H."/>
            <person name="Heuer A."/>
            <person name="Rast P."/>
            <person name="Oberbeckmann S."/>
            <person name="Bunk B."/>
            <person name="Jeske O."/>
            <person name="Meyerdierks A."/>
            <person name="Storesund J.E."/>
            <person name="Kallscheuer N."/>
            <person name="Luecker S."/>
            <person name="Lage O.M."/>
            <person name="Pohl T."/>
            <person name="Merkel B.J."/>
            <person name="Hornburger P."/>
            <person name="Mueller R.-W."/>
            <person name="Bruemmer F."/>
            <person name="Labrenz M."/>
            <person name="Spormann A.M."/>
            <person name="Op Den Camp H."/>
            <person name="Overmann J."/>
            <person name="Amann R."/>
            <person name="Jetten M.S.M."/>
            <person name="Mascher T."/>
            <person name="Medema M.H."/>
            <person name="Devos D.P."/>
            <person name="Kaster A.-K."/>
            <person name="Ovreas L."/>
            <person name="Rohde M."/>
            <person name="Galperin M.Y."/>
            <person name="Jogler C."/>
        </authorList>
    </citation>
    <scope>NUCLEOTIDE SEQUENCE [LARGE SCALE GENOMIC DNA]</scope>
    <source>
        <strain evidence="2 3">Poly59</strain>
    </source>
</reference>
<dbReference type="InterPro" id="IPR037257">
    <property type="entry name" value="T2SS_E_N_sf"/>
</dbReference>
<protein>
    <recommendedName>
        <fullName evidence="1">Type II secretion system protein GspE N-terminal domain-containing protein</fullName>
    </recommendedName>
</protein>
<keyword evidence="3" id="KW-1185">Reference proteome</keyword>
<dbReference type="SUPFAM" id="SSF160246">
    <property type="entry name" value="EspE N-terminal domain-like"/>
    <property type="match status" value="1"/>
</dbReference>
<comment type="caution">
    <text evidence="2">The sequence shown here is derived from an EMBL/GenBank/DDBJ whole genome shotgun (WGS) entry which is preliminary data.</text>
</comment>
<dbReference type="RefSeq" id="WP_146534803.1">
    <property type="nucleotide sequence ID" value="NZ_SJPX01000003.1"/>
</dbReference>
<dbReference type="OrthoDB" id="291302at2"/>
<evidence type="ECO:0000313" key="2">
    <source>
        <dbReference type="EMBL" id="TWU51445.1"/>
    </source>
</evidence>
<dbReference type="EMBL" id="SJPX01000003">
    <property type="protein sequence ID" value="TWU51445.1"/>
    <property type="molecule type" value="Genomic_DNA"/>
</dbReference>
<dbReference type="Pfam" id="PF05157">
    <property type="entry name" value="MshEN"/>
    <property type="match status" value="1"/>
</dbReference>
<sequence>MLNASDLDRIAIDVDVLEIVPESVARNHTVLPLSWDETTIHLVIPSDTPGRTDELLTTLRFILDRKLTFDVAERSILETTVDLHYSACGSVIQNCPRTFLFRCNKRWVDLDRTSDSQLRHCGKCDTNVRLCKIGDELDAAVARGECVAYYDRSEAFLGIICDD</sequence>
<dbReference type="AlphaFoldDB" id="A0A5C6ES35"/>
<dbReference type="Gene3D" id="3.30.300.160">
    <property type="entry name" value="Type II secretion system, protein E, N-terminal domain"/>
    <property type="match status" value="1"/>
</dbReference>
<accession>A0A5C6ES35</accession>
<evidence type="ECO:0000313" key="3">
    <source>
        <dbReference type="Proteomes" id="UP000317977"/>
    </source>
</evidence>
<dbReference type="InterPro" id="IPR007831">
    <property type="entry name" value="T2SS_GspE_N"/>
</dbReference>
<feature type="domain" description="Type II secretion system protein GspE N-terminal" evidence="1">
    <location>
        <begin position="6"/>
        <end position="86"/>
    </location>
</feature>
<proteinExistence type="predicted"/>